<dbReference type="GeneID" id="84578445"/>
<organism evidence="1 2">
    <name type="scientific">Anaerococcus hydrogenalis</name>
    <dbReference type="NCBI Taxonomy" id="33029"/>
    <lineage>
        <taxon>Bacteria</taxon>
        <taxon>Bacillati</taxon>
        <taxon>Bacillota</taxon>
        <taxon>Tissierellia</taxon>
        <taxon>Tissierellales</taxon>
        <taxon>Peptoniphilaceae</taxon>
        <taxon>Anaerococcus</taxon>
    </lineage>
</organism>
<reference evidence="1 2" key="1">
    <citation type="submission" date="2017-09" db="EMBL/GenBank/DDBJ databases">
        <title>Bacterial strain isolated from the female urinary microbiota.</title>
        <authorList>
            <person name="Thomas-White K."/>
            <person name="Kumar N."/>
            <person name="Forster S."/>
            <person name="Putonti C."/>
            <person name="Lawley T."/>
            <person name="Wolfe A.J."/>
        </authorList>
    </citation>
    <scope>NUCLEOTIDE SEQUENCE [LARGE SCALE GENOMIC DNA]</scope>
    <source>
        <strain evidence="1 2">UMB0204</strain>
    </source>
</reference>
<dbReference type="AlphaFoldDB" id="A0A2N6UK26"/>
<dbReference type="EMBL" id="PNHP01000002">
    <property type="protein sequence ID" value="PMC82022.1"/>
    <property type="molecule type" value="Genomic_DNA"/>
</dbReference>
<evidence type="ECO:0000313" key="1">
    <source>
        <dbReference type="EMBL" id="PMC82022.1"/>
    </source>
</evidence>
<protein>
    <recommendedName>
        <fullName evidence="3">Asparagine synthase</fullName>
    </recommendedName>
</protein>
<comment type="caution">
    <text evidence="1">The sequence shown here is derived from an EMBL/GenBank/DDBJ whole genome shotgun (WGS) entry which is preliminary data.</text>
</comment>
<dbReference type="RefSeq" id="WP_102197931.1">
    <property type="nucleotide sequence ID" value="NZ_CAUPDS010000021.1"/>
</dbReference>
<proteinExistence type="predicted"/>
<name>A0A2N6UK26_9FIRM</name>
<evidence type="ECO:0008006" key="3">
    <source>
        <dbReference type="Google" id="ProtNLM"/>
    </source>
</evidence>
<evidence type="ECO:0000313" key="2">
    <source>
        <dbReference type="Proteomes" id="UP000235658"/>
    </source>
</evidence>
<gene>
    <name evidence="1" type="ORF">CJ192_04540</name>
</gene>
<accession>A0A2N6UK26</accession>
<dbReference type="Proteomes" id="UP000235658">
    <property type="component" value="Unassembled WGS sequence"/>
</dbReference>
<dbReference type="SUPFAM" id="SSF52402">
    <property type="entry name" value="Adenine nucleotide alpha hydrolases-like"/>
    <property type="match status" value="1"/>
</dbReference>
<sequence length="490" mass="58176">MKEKLLFRRQFIIGKNLENKLEWDKEDLVDGLTLYNHADLQKESVSLGNKKLILLGYIINPDNFKEDNKIIIEKLFKNSYDFDDLIKQTVNLAGRWLILYINNDEFKILTDPSSLRRIFYTKEDELLIGSDTSIINYFKKQELSNDPKLLEYLNSKYCELSEFEFYNDNTIYKNIYKVLPNRYLDVKTRSVHKFWVDVEKKSYDENLEIISNILVNEIKALYNRSDNIICSISAGIDSRIMYAASKKAEVPIKYFVSTMNTLNEKDSDIYIPKKITKDNNDDFIILDNLESFRDDFLEIYEMNIENARKLPKNLTIQAILDKFDNPYVITGNNAEVIVHYYDKDDVKYGKEISKLLGIPDDITYFNESFQAWLDEARPFLDKHKDIVPMKLFHWEQDTGNWGTLYQAESDIASEEFPPFNNREIFLRFWQCSKEKSYGKEEVYRDLLAKLDKSLLEYPINPLNFKEKIREFIRNNLSHTNYIKLKLFLKR</sequence>